<reference evidence="1 2" key="1">
    <citation type="submission" date="2017-09" db="EMBL/GenBank/DDBJ databases">
        <title>Large-scale bioinformatics analysis of Bacillus genomes uncovers conserved roles of natural products in bacterial physiology.</title>
        <authorList>
            <consortium name="Agbiome Team Llc"/>
            <person name="Bleich R.M."/>
            <person name="Grubbs K.J."/>
            <person name="Santa Maria K.C."/>
            <person name="Allen S.E."/>
            <person name="Farag S."/>
            <person name="Shank E.A."/>
            <person name="Bowers A."/>
        </authorList>
    </citation>
    <scope>NUCLEOTIDE SEQUENCE [LARGE SCALE GENOMIC DNA]</scope>
    <source>
        <strain evidence="1 2">AFS061806</strain>
    </source>
</reference>
<name>A0A2B3TYN2_BACCE</name>
<organism evidence="1 2">
    <name type="scientific">Bacillus cereus</name>
    <dbReference type="NCBI Taxonomy" id="1396"/>
    <lineage>
        <taxon>Bacteria</taxon>
        <taxon>Bacillati</taxon>
        <taxon>Bacillota</taxon>
        <taxon>Bacilli</taxon>
        <taxon>Bacillales</taxon>
        <taxon>Bacillaceae</taxon>
        <taxon>Bacillus</taxon>
        <taxon>Bacillus cereus group</taxon>
    </lineage>
</organism>
<gene>
    <name evidence="1" type="ORF">COK86_19295</name>
</gene>
<dbReference type="EMBL" id="NVDG01000031">
    <property type="protein sequence ID" value="PFU40453.1"/>
    <property type="molecule type" value="Genomic_DNA"/>
</dbReference>
<evidence type="ECO:0000313" key="2">
    <source>
        <dbReference type="Proteomes" id="UP000224076"/>
    </source>
</evidence>
<dbReference type="AlphaFoldDB" id="A0A2B3TYN2"/>
<dbReference type="Proteomes" id="UP000224076">
    <property type="component" value="Unassembled WGS sequence"/>
</dbReference>
<protein>
    <submittedName>
        <fullName evidence="1">Peptidase M23</fullName>
    </submittedName>
</protein>
<proteinExistence type="predicted"/>
<feature type="non-terminal residue" evidence="1">
    <location>
        <position position="1"/>
    </location>
</feature>
<evidence type="ECO:0000313" key="1">
    <source>
        <dbReference type="EMBL" id="PFU40453.1"/>
    </source>
</evidence>
<comment type="caution">
    <text evidence="1">The sequence shown here is derived from an EMBL/GenBank/DDBJ whole genome shotgun (WGS) entry which is preliminary data.</text>
</comment>
<accession>A0A2B3TYN2</accession>
<sequence length="25" mass="2966">IYARKDSYISLGPNAWVKEEHFDVK</sequence>